<protein>
    <submittedName>
        <fullName evidence="1">Helix-turn-helix domain-containing protein</fullName>
    </submittedName>
</protein>
<reference evidence="1" key="1">
    <citation type="submission" date="2021-04" db="EMBL/GenBank/DDBJ databases">
        <title>Genome sequence of Woronichinia naegeliana from Washington state freshwater lake bloom.</title>
        <authorList>
            <person name="Dreher T.W."/>
        </authorList>
    </citation>
    <scope>NUCLEOTIDE SEQUENCE</scope>
    <source>
        <strain evidence="1">WA131</strain>
    </source>
</reference>
<dbReference type="KEGG" id="wna:KA717_27020"/>
<dbReference type="EMBL" id="CP073041">
    <property type="protein sequence ID" value="UXE59444.1"/>
    <property type="molecule type" value="Genomic_DNA"/>
</dbReference>
<accession>A0A977KT80</accession>
<gene>
    <name evidence="1" type="ORF">KA717_27020</name>
</gene>
<organism evidence="1">
    <name type="scientific">Woronichinia naegeliana WA131</name>
    <dbReference type="NCBI Taxonomy" id="2824559"/>
    <lineage>
        <taxon>Bacteria</taxon>
        <taxon>Bacillati</taxon>
        <taxon>Cyanobacteriota</taxon>
        <taxon>Cyanophyceae</taxon>
        <taxon>Synechococcales</taxon>
        <taxon>Coelosphaeriaceae</taxon>
        <taxon>Woronichinia</taxon>
    </lineage>
</organism>
<name>A0A977KT80_9CYAN</name>
<evidence type="ECO:0000313" key="1">
    <source>
        <dbReference type="EMBL" id="UXE59444.1"/>
    </source>
</evidence>
<dbReference type="SUPFAM" id="SSF46689">
    <property type="entry name" value="Homeodomain-like"/>
    <property type="match status" value="1"/>
</dbReference>
<dbReference type="Pfam" id="PF13565">
    <property type="entry name" value="HTH_32"/>
    <property type="match status" value="1"/>
</dbReference>
<sequence length="111" mass="12273">MRGINIDVNGQGWTDEEAAAAFSCHRNTVANLRERLVNEGVESALSRKPRKTPPRQPIIDGEVEAKLIALRCGEPPAGQARWTLRLLADKAVELEIVPAISHETVRQVLKK</sequence>
<dbReference type="InterPro" id="IPR009057">
    <property type="entry name" value="Homeodomain-like_sf"/>
</dbReference>
<dbReference type="Proteomes" id="UP001065613">
    <property type="component" value="Chromosome"/>
</dbReference>
<dbReference type="AlphaFoldDB" id="A0A977KT80"/>
<proteinExistence type="predicted"/>